<dbReference type="AlphaFoldDB" id="A0A164DWP2"/>
<comment type="caution">
    <text evidence="2">The sequence shown here is derived from an EMBL/GenBank/DDBJ whole genome shotgun (WGS) entry which is preliminary data.</text>
</comment>
<evidence type="ECO:0000313" key="3">
    <source>
        <dbReference type="Proteomes" id="UP000076858"/>
    </source>
</evidence>
<accession>A0A164DWP2</accession>
<protein>
    <submittedName>
        <fullName evidence="2">Uncharacterized protein</fullName>
    </submittedName>
</protein>
<name>A0A164DWP2_9CRUS</name>
<proteinExistence type="predicted"/>
<sequence>GGVNNQTEPNEANKAKRRRIELEFELERKKVERSRKMDDLLRQCEREEEDLKMAIERERVLAGALDGSIQGNP</sequence>
<feature type="coiled-coil region" evidence="1">
    <location>
        <begin position="12"/>
        <end position="61"/>
    </location>
</feature>
<feature type="non-terminal residue" evidence="2">
    <location>
        <position position="1"/>
    </location>
</feature>
<keyword evidence="1" id="KW-0175">Coiled coil</keyword>
<dbReference type="EMBL" id="LRGB01025788">
    <property type="protein sequence ID" value="KZR96186.1"/>
    <property type="molecule type" value="Genomic_DNA"/>
</dbReference>
<evidence type="ECO:0000256" key="1">
    <source>
        <dbReference type="SAM" id="Coils"/>
    </source>
</evidence>
<reference evidence="2 3" key="1">
    <citation type="submission" date="2016-03" db="EMBL/GenBank/DDBJ databases">
        <title>EvidentialGene: Evidence-directed Construction of Genes on Genomes.</title>
        <authorList>
            <person name="Gilbert D.G."/>
            <person name="Choi J.-H."/>
            <person name="Mockaitis K."/>
            <person name="Colbourne J."/>
            <person name="Pfrender M."/>
        </authorList>
    </citation>
    <scope>NUCLEOTIDE SEQUENCE [LARGE SCALE GENOMIC DNA]</scope>
    <source>
        <strain evidence="2 3">Xinb3</strain>
        <tissue evidence="2">Complete organism</tissue>
    </source>
</reference>
<keyword evidence="3" id="KW-1185">Reference proteome</keyword>
<dbReference type="OrthoDB" id="6381828at2759"/>
<gene>
    <name evidence="2" type="ORF">APZ42_009623</name>
</gene>
<organism evidence="2 3">
    <name type="scientific">Daphnia magna</name>
    <dbReference type="NCBI Taxonomy" id="35525"/>
    <lineage>
        <taxon>Eukaryota</taxon>
        <taxon>Metazoa</taxon>
        <taxon>Ecdysozoa</taxon>
        <taxon>Arthropoda</taxon>
        <taxon>Crustacea</taxon>
        <taxon>Branchiopoda</taxon>
        <taxon>Diplostraca</taxon>
        <taxon>Cladocera</taxon>
        <taxon>Anomopoda</taxon>
        <taxon>Daphniidae</taxon>
        <taxon>Daphnia</taxon>
    </lineage>
</organism>
<evidence type="ECO:0000313" key="2">
    <source>
        <dbReference type="EMBL" id="KZR96186.1"/>
    </source>
</evidence>
<dbReference type="Proteomes" id="UP000076858">
    <property type="component" value="Unassembled WGS sequence"/>
</dbReference>
<feature type="non-terminal residue" evidence="2">
    <location>
        <position position="73"/>
    </location>
</feature>